<evidence type="ECO:0000313" key="1">
    <source>
        <dbReference type="EMBL" id="MDH7890308.1"/>
    </source>
</evidence>
<dbReference type="EMBL" id="JAOPMH010000007">
    <property type="protein sequence ID" value="MDH7890308.1"/>
    <property type="molecule type" value="Genomic_DNA"/>
</dbReference>
<accession>A0AA43P7P5</accession>
<dbReference type="Proteomes" id="UP001161916">
    <property type="component" value="Unassembled WGS sequence"/>
</dbReference>
<reference evidence="1" key="1">
    <citation type="submission" date="2022-09" db="EMBL/GenBank/DDBJ databases">
        <authorList>
            <person name="Orihara K."/>
        </authorList>
    </citation>
    <scope>NUCLEOTIDE SEQUENCE</scope>
    <source>
        <strain evidence="1">YIT 13062</strain>
    </source>
</reference>
<organism evidence="1 2">
    <name type="scientific">Bifidobacterium catenulatum subsp. kashiwanohense</name>
    <dbReference type="NCBI Taxonomy" id="630129"/>
    <lineage>
        <taxon>Bacteria</taxon>
        <taxon>Bacillati</taxon>
        <taxon>Actinomycetota</taxon>
        <taxon>Actinomycetes</taxon>
        <taxon>Bifidobacteriales</taxon>
        <taxon>Bifidobacteriaceae</taxon>
        <taxon>Bifidobacterium</taxon>
    </lineage>
</organism>
<proteinExistence type="predicted"/>
<protein>
    <submittedName>
        <fullName evidence="1">Uncharacterized protein</fullName>
    </submittedName>
</protein>
<sequence>MTAIPWIMQRLRSKACAAMFDLFGERVPDHVCLHLVRRWDNPQPGLAFVPLGRNSEDILDACDETHGPGIPRVIDIDKE</sequence>
<name>A0AA43P7P5_9BIFI</name>
<evidence type="ECO:0000313" key="2">
    <source>
        <dbReference type="Proteomes" id="UP001161916"/>
    </source>
</evidence>
<comment type="caution">
    <text evidence="1">The sequence shown here is derived from an EMBL/GenBank/DDBJ whole genome shotgun (WGS) entry which is preliminary data.</text>
</comment>
<gene>
    <name evidence="1" type="ORF">OB951_06860</name>
</gene>
<dbReference type="AlphaFoldDB" id="A0AA43P7P5"/>
<reference evidence="1" key="2">
    <citation type="journal article" date="2023" name="Gut Microbes">
        <title>Characterization of Bifidobacterium kashiwanohense that utilizes both milk- and plant-derived oligosaccharides.</title>
        <authorList>
            <person name="Orihara K."/>
            <person name="Yahagi K."/>
            <person name="Saito Y."/>
            <person name="Watanabe Y."/>
            <person name="Sasai T."/>
            <person name="Hara T."/>
            <person name="Tsukuda N."/>
            <person name="Oki K."/>
            <person name="Fujimoto J."/>
            <person name="Matsuki T."/>
        </authorList>
    </citation>
    <scope>NUCLEOTIDE SEQUENCE</scope>
    <source>
        <strain evidence="1">YIT 13062</strain>
    </source>
</reference>